<keyword evidence="2" id="KW-0285">Flavoprotein</keyword>
<evidence type="ECO:0000256" key="2">
    <source>
        <dbReference type="ARBA" id="ARBA00022630"/>
    </source>
</evidence>
<proteinExistence type="predicted"/>
<dbReference type="InterPro" id="IPR023166">
    <property type="entry name" value="BaiN-like_dom_sf"/>
</dbReference>
<evidence type="ECO:0000256" key="3">
    <source>
        <dbReference type="ARBA" id="ARBA00022827"/>
    </source>
</evidence>
<dbReference type="Gene3D" id="3.50.50.60">
    <property type="entry name" value="FAD/NAD(P)-binding domain"/>
    <property type="match status" value="1"/>
</dbReference>
<dbReference type="NCBIfam" id="TIGR03862">
    <property type="entry name" value="flavo_PP4765"/>
    <property type="match status" value="1"/>
</dbReference>
<evidence type="ECO:0000256" key="1">
    <source>
        <dbReference type="ARBA" id="ARBA00001974"/>
    </source>
</evidence>
<accession>A0ABY6F7F1</accession>
<dbReference type="SUPFAM" id="SSF160996">
    <property type="entry name" value="HI0933 insert domain-like"/>
    <property type="match status" value="1"/>
</dbReference>
<evidence type="ECO:0000259" key="5">
    <source>
        <dbReference type="Pfam" id="PF22780"/>
    </source>
</evidence>
<reference evidence="6" key="1">
    <citation type="submission" date="2021-12" db="EMBL/GenBank/DDBJ databases">
        <title>taxonomy of Moraxella sp. ZY201224.</title>
        <authorList>
            <person name="Li F."/>
        </authorList>
    </citation>
    <scope>NUCLEOTIDE SEQUENCE</scope>
    <source>
        <strain evidence="6">ZY201224</strain>
    </source>
</reference>
<evidence type="ECO:0000313" key="6">
    <source>
        <dbReference type="EMBL" id="UXZ05867.1"/>
    </source>
</evidence>
<dbReference type="PANTHER" id="PTHR42887:SF1">
    <property type="entry name" value="BLR3961 PROTEIN"/>
    <property type="match status" value="1"/>
</dbReference>
<dbReference type="InterPro" id="IPR036188">
    <property type="entry name" value="FAD/NAD-bd_sf"/>
</dbReference>
<feature type="domain" description="RsdA/BaiN/AoA(So)-like Rossmann fold-like" evidence="4">
    <location>
        <begin position="5"/>
        <end position="396"/>
    </location>
</feature>
<protein>
    <submittedName>
        <fullName evidence="6">TIGR03862 family flavoprotein</fullName>
    </submittedName>
</protein>
<dbReference type="Proteomes" id="UP001063782">
    <property type="component" value="Chromosome"/>
</dbReference>
<keyword evidence="7" id="KW-1185">Reference proteome</keyword>
<dbReference type="Pfam" id="PF22780">
    <property type="entry name" value="HI0933_like_1st"/>
    <property type="match status" value="1"/>
</dbReference>
<dbReference type="InterPro" id="IPR057661">
    <property type="entry name" value="RsdA/BaiN/AoA(So)_Rossmann"/>
</dbReference>
<dbReference type="NCBIfam" id="TIGR00275">
    <property type="entry name" value="aminoacetone oxidase family FAD-binding enzyme"/>
    <property type="match status" value="1"/>
</dbReference>
<dbReference type="Gene3D" id="2.40.30.10">
    <property type="entry name" value="Translation factors"/>
    <property type="match status" value="1"/>
</dbReference>
<dbReference type="InterPro" id="IPR022460">
    <property type="entry name" value="Flavoprotein_PP4765"/>
</dbReference>
<sequence>MNKKHIAIVGAGAAGLMAAEVLSSHDDVMVSVYEHKPTAARKILMAGKTGLNISHAEPLDQFVSRYLVHDERLANYVQRFDANAIRAWMLGLGVESFVGSTGRIFPTQMKASVLVRAWLNRLSEAGVAFYYRHGCIDVQGTTLTLVQSDQKGEVIRQFSQDFDAVILACGGGSHAKLGSDGAWQEWFDDEQLTPLYPSNVGVLKDWSSFIEPLYGQAIKRVKAWVQPQHSHQGDIIISHYGLESGLIYRLNHTMRQAMNQEGFVLHLDLLPDKSLDAIIKIVQQNKKQSLNTVLKKLGLDKVKIAVLRECTNKTDWSDFIKMANHIKDLSIKCTGFRPIDEAISTGGGVKWSCLDDDLQCLHQAGLFCAGEMLDWDAPTGGYLLTACFATGRAAAHGVLKFLDVKKS</sequence>
<evidence type="ECO:0000313" key="7">
    <source>
        <dbReference type="Proteomes" id="UP001063782"/>
    </source>
</evidence>
<dbReference type="EMBL" id="CP089977">
    <property type="protein sequence ID" value="UXZ05867.1"/>
    <property type="molecule type" value="Genomic_DNA"/>
</dbReference>
<feature type="domain" description="RsdA/BaiN/AoA(So)-like insert" evidence="5">
    <location>
        <begin position="196"/>
        <end position="344"/>
    </location>
</feature>
<gene>
    <name evidence="6" type="ORF">LU297_09245</name>
</gene>
<dbReference type="RefSeq" id="WP_263077390.1">
    <property type="nucleotide sequence ID" value="NZ_CP089977.1"/>
</dbReference>
<comment type="cofactor">
    <cofactor evidence="1">
        <name>FAD</name>
        <dbReference type="ChEBI" id="CHEBI:57692"/>
    </cofactor>
</comment>
<organism evidence="6 7">
    <name type="scientific">Moraxella nasicaprae</name>
    <dbReference type="NCBI Taxonomy" id="2904122"/>
    <lineage>
        <taxon>Bacteria</taxon>
        <taxon>Pseudomonadati</taxon>
        <taxon>Pseudomonadota</taxon>
        <taxon>Gammaproteobacteria</taxon>
        <taxon>Moraxellales</taxon>
        <taxon>Moraxellaceae</taxon>
        <taxon>Moraxella</taxon>
    </lineage>
</organism>
<dbReference type="InterPro" id="IPR055178">
    <property type="entry name" value="RsdA/BaiN/AoA(So)-like_dom"/>
</dbReference>
<dbReference type="SUPFAM" id="SSF51905">
    <property type="entry name" value="FAD/NAD(P)-binding domain"/>
    <property type="match status" value="1"/>
</dbReference>
<evidence type="ECO:0000259" key="4">
    <source>
        <dbReference type="Pfam" id="PF03486"/>
    </source>
</evidence>
<name>A0ABY6F7F1_9GAMM</name>
<keyword evidence="3" id="KW-0274">FAD</keyword>
<dbReference type="PANTHER" id="PTHR42887">
    <property type="entry name" value="OS12G0638800 PROTEIN"/>
    <property type="match status" value="1"/>
</dbReference>
<dbReference type="InterPro" id="IPR004792">
    <property type="entry name" value="BaiN-like"/>
</dbReference>
<dbReference type="Pfam" id="PF03486">
    <property type="entry name" value="HI0933_like"/>
    <property type="match status" value="1"/>
</dbReference>
<dbReference type="Gene3D" id="1.10.8.260">
    <property type="entry name" value="HI0933 insert domain-like"/>
    <property type="match status" value="1"/>
</dbReference>